<comment type="caution">
    <text evidence="2">The sequence shown here is derived from an EMBL/GenBank/DDBJ whole genome shotgun (WGS) entry which is preliminary data.</text>
</comment>
<keyword evidence="3" id="KW-1185">Reference proteome</keyword>
<dbReference type="InterPro" id="IPR052030">
    <property type="entry name" value="Peptidase_M20/M20A_hydrolases"/>
</dbReference>
<dbReference type="SUPFAM" id="SSF53187">
    <property type="entry name" value="Zn-dependent exopeptidases"/>
    <property type="match status" value="1"/>
</dbReference>
<dbReference type="GO" id="GO:0016805">
    <property type="term" value="F:dipeptidase activity"/>
    <property type="evidence" value="ECO:0007669"/>
    <property type="project" value="TreeGrafter"/>
</dbReference>
<dbReference type="PANTHER" id="PTHR30575">
    <property type="entry name" value="PEPTIDASE M20"/>
    <property type="match status" value="1"/>
</dbReference>
<dbReference type="SUPFAM" id="SSF55031">
    <property type="entry name" value="Bacterial exopeptidase dimerisation domain"/>
    <property type="match status" value="1"/>
</dbReference>
<dbReference type="Proteomes" id="UP001152320">
    <property type="component" value="Chromosome 8"/>
</dbReference>
<dbReference type="InterPro" id="IPR011650">
    <property type="entry name" value="Peptidase_M20_dimer"/>
</dbReference>
<proteinExistence type="predicted"/>
<dbReference type="AlphaFoldDB" id="A0A9Q1H6Y3"/>
<gene>
    <name evidence="2" type="ORF">HOLleu_18783</name>
</gene>
<evidence type="ECO:0000259" key="1">
    <source>
        <dbReference type="Pfam" id="PF07687"/>
    </source>
</evidence>
<dbReference type="Pfam" id="PF07687">
    <property type="entry name" value="M20_dimer"/>
    <property type="match status" value="1"/>
</dbReference>
<dbReference type="EMBL" id="JAIZAY010000008">
    <property type="protein sequence ID" value="KAJ8037857.1"/>
    <property type="molecule type" value="Genomic_DNA"/>
</dbReference>
<evidence type="ECO:0000313" key="3">
    <source>
        <dbReference type="Proteomes" id="UP001152320"/>
    </source>
</evidence>
<name>A0A9Q1H6Y3_HOLLE</name>
<evidence type="ECO:0000313" key="2">
    <source>
        <dbReference type="EMBL" id="KAJ8037857.1"/>
    </source>
</evidence>
<dbReference type="Gene3D" id="3.30.70.360">
    <property type="match status" value="1"/>
</dbReference>
<reference evidence="2" key="1">
    <citation type="submission" date="2021-10" db="EMBL/GenBank/DDBJ databases">
        <title>Tropical sea cucumber genome reveals ecological adaptation and Cuvierian tubules defense mechanism.</title>
        <authorList>
            <person name="Chen T."/>
        </authorList>
    </citation>
    <scope>NUCLEOTIDE SEQUENCE</scope>
    <source>
        <strain evidence="2">Nanhai2018</strain>
        <tissue evidence="2">Muscle</tissue>
    </source>
</reference>
<dbReference type="FunFam" id="3.30.70.360:FF:000004">
    <property type="entry name" value="Peptidase M20 domain-containing protein 2"/>
    <property type="match status" value="1"/>
</dbReference>
<dbReference type="PANTHER" id="PTHR30575:SF0">
    <property type="entry name" value="XAA-ARG DIPEPTIDASE"/>
    <property type="match status" value="1"/>
</dbReference>
<feature type="domain" description="Peptidase M20 dimerisation" evidence="1">
    <location>
        <begin position="36"/>
        <end position="125"/>
    </location>
</feature>
<accession>A0A9Q1H6Y3</accession>
<dbReference type="OrthoDB" id="6119954at2759"/>
<protein>
    <submittedName>
        <fullName evidence="2">Peptidase M20 domain-containing protein 2</fullName>
    </submittedName>
</protein>
<dbReference type="Gene3D" id="3.40.630.10">
    <property type="entry name" value="Zn peptidases"/>
    <property type="match status" value="1"/>
</dbReference>
<sequence length="232" mass="25166">MIEGSAFTGSDVALMVHPCPESAVVMPSYARKKVAYTFHGKAAHAAMSPWMGNNALDAAVQCYNSISAKRQQFKPTVRVHGVFTNGGDRPNIIPEEAELLYYIRAPTTAELEPVVKKCEACAKGAALASDCTVDIKYQGYYAEVITNRNLAQLYRKHCEDMGVEFSNDPAIAKSLGAPDAQKPTLIQAKALALTAIQLLQPGGDKLMKSIKAEFKEISPNPMINSSYSFTNC</sequence>
<dbReference type="InterPro" id="IPR036264">
    <property type="entry name" value="Bact_exopeptidase_dim_dom"/>
</dbReference>
<organism evidence="2 3">
    <name type="scientific">Holothuria leucospilota</name>
    <name type="common">Black long sea cucumber</name>
    <name type="synonym">Mertensiothuria leucospilota</name>
    <dbReference type="NCBI Taxonomy" id="206669"/>
    <lineage>
        <taxon>Eukaryota</taxon>
        <taxon>Metazoa</taxon>
        <taxon>Echinodermata</taxon>
        <taxon>Eleutherozoa</taxon>
        <taxon>Echinozoa</taxon>
        <taxon>Holothuroidea</taxon>
        <taxon>Aspidochirotacea</taxon>
        <taxon>Aspidochirotida</taxon>
        <taxon>Holothuriidae</taxon>
        <taxon>Holothuria</taxon>
    </lineage>
</organism>